<dbReference type="EMBL" id="CAMAPF010000003">
    <property type="protein sequence ID" value="CAH9051596.1"/>
    <property type="molecule type" value="Genomic_DNA"/>
</dbReference>
<keyword evidence="1" id="KW-0175">Coiled coil</keyword>
<accession>A0AAV0BXD1</accession>
<dbReference type="AlphaFoldDB" id="A0AAV0BXD1"/>
<reference evidence="3" key="1">
    <citation type="submission" date="2022-07" db="EMBL/GenBank/DDBJ databases">
        <authorList>
            <person name="Macas J."/>
            <person name="Novak P."/>
            <person name="Neumann P."/>
        </authorList>
    </citation>
    <scope>NUCLEOTIDE SEQUENCE</scope>
</reference>
<feature type="region of interest" description="Disordered" evidence="2">
    <location>
        <begin position="119"/>
        <end position="162"/>
    </location>
</feature>
<name>A0AAV0BXD1_9ASTE</name>
<evidence type="ECO:0000313" key="3">
    <source>
        <dbReference type="EMBL" id="CAH9051596.1"/>
    </source>
</evidence>
<dbReference type="PANTHER" id="PTHR31016">
    <property type="entry name" value="OS04G0228100 PROTEIN"/>
    <property type="match status" value="1"/>
</dbReference>
<sequence>MAIAVESSSPPPPLIEGSSSSPRPMGPSPSSNEHFWSTLRRRVDTLIEKRESTDQTGGAEERSKRMKDDALLLLRGFDSVSSTLSQLSDNLENALQGARDLANPSTLTEILSSNLEKYKNGENNKPVEEDGNEEIENKGSKRKFESSDGQIQNCGGDETKDENVKRAKELGKLKKARTIAISMAARAAAFARELKSLKSDLCFVQDRCSFLEEENRKLRNGIPEGLVPPEEDDDLVRLQLEALLGEKSRLANENASLNRENQCLRHLVEYHQFASEGMSASYENLLRGMGMSLDSPDDEQNDGIEEGRELVSSHPRDLLGVFKCLDECYDEY</sequence>
<gene>
    <name evidence="3" type="ORF">CEPIT_LOCUS248</name>
</gene>
<proteinExistence type="predicted"/>
<dbReference type="PANTHER" id="PTHR31016:SF2">
    <property type="entry name" value="OS04G0228100 PROTEIN"/>
    <property type="match status" value="1"/>
</dbReference>
<keyword evidence="4" id="KW-1185">Reference proteome</keyword>
<feature type="compositionally biased region" description="Basic and acidic residues" evidence="2">
    <location>
        <begin position="119"/>
        <end position="128"/>
    </location>
</feature>
<feature type="compositionally biased region" description="Basic and acidic residues" evidence="2">
    <location>
        <begin position="41"/>
        <end position="66"/>
    </location>
</feature>
<feature type="compositionally biased region" description="Low complexity" evidence="2">
    <location>
        <begin position="18"/>
        <end position="31"/>
    </location>
</feature>
<comment type="caution">
    <text evidence="3">The sequence shown here is derived from an EMBL/GenBank/DDBJ whole genome shotgun (WGS) entry which is preliminary data.</text>
</comment>
<organism evidence="3 4">
    <name type="scientific">Cuscuta epithymum</name>
    <dbReference type="NCBI Taxonomy" id="186058"/>
    <lineage>
        <taxon>Eukaryota</taxon>
        <taxon>Viridiplantae</taxon>
        <taxon>Streptophyta</taxon>
        <taxon>Embryophyta</taxon>
        <taxon>Tracheophyta</taxon>
        <taxon>Spermatophyta</taxon>
        <taxon>Magnoliopsida</taxon>
        <taxon>eudicotyledons</taxon>
        <taxon>Gunneridae</taxon>
        <taxon>Pentapetalae</taxon>
        <taxon>asterids</taxon>
        <taxon>lamiids</taxon>
        <taxon>Solanales</taxon>
        <taxon>Convolvulaceae</taxon>
        <taxon>Cuscuteae</taxon>
        <taxon>Cuscuta</taxon>
        <taxon>Cuscuta subgen. Cuscuta</taxon>
    </lineage>
</organism>
<evidence type="ECO:0000256" key="2">
    <source>
        <dbReference type="SAM" id="MobiDB-lite"/>
    </source>
</evidence>
<feature type="region of interest" description="Disordered" evidence="2">
    <location>
        <begin position="1"/>
        <end position="66"/>
    </location>
</feature>
<evidence type="ECO:0000256" key="1">
    <source>
        <dbReference type="SAM" id="Coils"/>
    </source>
</evidence>
<protein>
    <submittedName>
        <fullName evidence="3">Uncharacterized protein</fullName>
    </submittedName>
</protein>
<feature type="coiled-coil region" evidence="1">
    <location>
        <begin position="240"/>
        <end position="267"/>
    </location>
</feature>
<dbReference type="Proteomes" id="UP001152523">
    <property type="component" value="Unassembled WGS sequence"/>
</dbReference>
<feature type="compositionally biased region" description="Basic and acidic residues" evidence="2">
    <location>
        <begin position="135"/>
        <end position="146"/>
    </location>
</feature>
<evidence type="ECO:0000313" key="4">
    <source>
        <dbReference type="Proteomes" id="UP001152523"/>
    </source>
</evidence>